<evidence type="ECO:0000313" key="2">
    <source>
        <dbReference type="Proteomes" id="UP000516437"/>
    </source>
</evidence>
<keyword evidence="2" id="KW-1185">Reference proteome</keyword>
<sequence>MMPYLLRIGQMRYLSQVAESDVNTVCFADDTGHLRYSGSDDNFCKVKPIFGEAYFRGHYLLRHVFVCTDCKGKFLCNSSLAIFCFCPPMTNAKEIDCSVVSMNLLLEANDYGAGASDDGADSPGADSVKALKLLRIKVIVICC</sequence>
<accession>A0A6A1WQ89</accession>
<dbReference type="Proteomes" id="UP000516437">
    <property type="component" value="Chromosome 1"/>
</dbReference>
<organism evidence="1 2">
    <name type="scientific">Morella rubra</name>
    <name type="common">Chinese bayberry</name>
    <dbReference type="NCBI Taxonomy" id="262757"/>
    <lineage>
        <taxon>Eukaryota</taxon>
        <taxon>Viridiplantae</taxon>
        <taxon>Streptophyta</taxon>
        <taxon>Embryophyta</taxon>
        <taxon>Tracheophyta</taxon>
        <taxon>Spermatophyta</taxon>
        <taxon>Magnoliopsida</taxon>
        <taxon>eudicotyledons</taxon>
        <taxon>Gunneridae</taxon>
        <taxon>Pentapetalae</taxon>
        <taxon>rosids</taxon>
        <taxon>fabids</taxon>
        <taxon>Fagales</taxon>
        <taxon>Myricaceae</taxon>
        <taxon>Morella</taxon>
    </lineage>
</organism>
<reference evidence="1 2" key="1">
    <citation type="journal article" date="2019" name="Plant Biotechnol. J.">
        <title>The red bayberry genome and genetic basis of sex determination.</title>
        <authorList>
            <person name="Jia H.M."/>
            <person name="Jia H.J."/>
            <person name="Cai Q.L."/>
            <person name="Wang Y."/>
            <person name="Zhao H.B."/>
            <person name="Yang W.F."/>
            <person name="Wang G.Y."/>
            <person name="Li Y.H."/>
            <person name="Zhan D.L."/>
            <person name="Shen Y.T."/>
            <person name="Niu Q.F."/>
            <person name="Chang L."/>
            <person name="Qiu J."/>
            <person name="Zhao L."/>
            <person name="Xie H.B."/>
            <person name="Fu W.Y."/>
            <person name="Jin J."/>
            <person name="Li X.W."/>
            <person name="Jiao Y."/>
            <person name="Zhou C.C."/>
            <person name="Tu T."/>
            <person name="Chai C.Y."/>
            <person name="Gao J.L."/>
            <person name="Fan L.J."/>
            <person name="van de Weg E."/>
            <person name="Wang J.Y."/>
            <person name="Gao Z.S."/>
        </authorList>
    </citation>
    <scope>NUCLEOTIDE SEQUENCE [LARGE SCALE GENOMIC DNA]</scope>
    <source>
        <tissue evidence="1">Leaves</tissue>
    </source>
</reference>
<dbReference type="AlphaFoldDB" id="A0A6A1WQ89"/>
<evidence type="ECO:0000313" key="1">
    <source>
        <dbReference type="EMBL" id="KAB1227324.1"/>
    </source>
</evidence>
<comment type="caution">
    <text evidence="1">The sequence shown here is derived from an EMBL/GenBank/DDBJ whole genome shotgun (WGS) entry which is preliminary data.</text>
</comment>
<protein>
    <submittedName>
        <fullName evidence="1">Uncharacterized protein</fullName>
    </submittedName>
</protein>
<proteinExistence type="predicted"/>
<name>A0A6A1WQ89_9ROSI</name>
<dbReference type="EMBL" id="RXIC02000019">
    <property type="protein sequence ID" value="KAB1227324.1"/>
    <property type="molecule type" value="Genomic_DNA"/>
</dbReference>
<gene>
    <name evidence="1" type="ORF">CJ030_MR1G000266</name>
</gene>